<accession>A0A3B0XHZ6</accession>
<dbReference type="Gene3D" id="3.40.630.30">
    <property type="match status" value="1"/>
</dbReference>
<protein>
    <recommendedName>
        <fullName evidence="2">N-acetyltransferase domain-containing protein</fullName>
    </recommendedName>
</protein>
<gene>
    <name evidence="3" type="ORF">MNBD_GAMMA08-861</name>
</gene>
<feature type="domain" description="N-acetyltransferase" evidence="2">
    <location>
        <begin position="2"/>
        <end position="146"/>
    </location>
</feature>
<dbReference type="InterPro" id="IPR050769">
    <property type="entry name" value="NAT_camello-type"/>
</dbReference>
<dbReference type="PANTHER" id="PTHR13947">
    <property type="entry name" value="GNAT FAMILY N-ACETYLTRANSFERASE"/>
    <property type="match status" value="1"/>
</dbReference>
<reference evidence="3" key="1">
    <citation type="submission" date="2018-06" db="EMBL/GenBank/DDBJ databases">
        <authorList>
            <person name="Zhirakovskaya E."/>
        </authorList>
    </citation>
    <scope>NUCLEOTIDE SEQUENCE</scope>
</reference>
<dbReference type="GO" id="GO:0008080">
    <property type="term" value="F:N-acetyltransferase activity"/>
    <property type="evidence" value="ECO:0007669"/>
    <property type="project" value="InterPro"/>
</dbReference>
<name>A0A3B0XHZ6_9ZZZZ</name>
<dbReference type="EMBL" id="UOFH01000412">
    <property type="protein sequence ID" value="VAW67928.1"/>
    <property type="molecule type" value="Genomic_DNA"/>
</dbReference>
<dbReference type="PROSITE" id="PS51186">
    <property type="entry name" value="GNAT"/>
    <property type="match status" value="1"/>
</dbReference>
<dbReference type="CDD" id="cd04301">
    <property type="entry name" value="NAT_SF"/>
    <property type="match status" value="1"/>
</dbReference>
<sequence length="146" mass="17210">MIITSPKTESQLQQYFHLRWRMLRKPWGEPEGSEQDDTDKKNTDHCYHVMAVENNIVIGVARLEFPSTHVTQLRYMAVDKKHQGKGVGHLMIEHVEDYARNKNTTELFLNARENAVGFYEKLGYKITEKSYLLFDSIQHYKMSKFL</sequence>
<evidence type="ECO:0000256" key="1">
    <source>
        <dbReference type="ARBA" id="ARBA00022679"/>
    </source>
</evidence>
<dbReference type="AlphaFoldDB" id="A0A3B0XHZ6"/>
<dbReference type="Pfam" id="PF00583">
    <property type="entry name" value="Acetyltransf_1"/>
    <property type="match status" value="1"/>
</dbReference>
<dbReference type="InterPro" id="IPR016181">
    <property type="entry name" value="Acyl_CoA_acyltransferase"/>
</dbReference>
<dbReference type="InterPro" id="IPR000182">
    <property type="entry name" value="GNAT_dom"/>
</dbReference>
<evidence type="ECO:0000313" key="3">
    <source>
        <dbReference type="EMBL" id="VAW67928.1"/>
    </source>
</evidence>
<organism evidence="3">
    <name type="scientific">hydrothermal vent metagenome</name>
    <dbReference type="NCBI Taxonomy" id="652676"/>
    <lineage>
        <taxon>unclassified sequences</taxon>
        <taxon>metagenomes</taxon>
        <taxon>ecological metagenomes</taxon>
    </lineage>
</organism>
<keyword evidence="1" id="KW-0808">Transferase</keyword>
<dbReference type="SUPFAM" id="SSF55729">
    <property type="entry name" value="Acyl-CoA N-acyltransferases (Nat)"/>
    <property type="match status" value="1"/>
</dbReference>
<evidence type="ECO:0000259" key="2">
    <source>
        <dbReference type="PROSITE" id="PS51186"/>
    </source>
</evidence>
<proteinExistence type="predicted"/>
<dbReference type="PANTHER" id="PTHR13947:SF37">
    <property type="entry name" value="LD18367P"/>
    <property type="match status" value="1"/>
</dbReference>